<keyword evidence="4 8" id="KW-1133">Transmembrane helix</keyword>
<evidence type="ECO:0000313" key="10">
    <source>
        <dbReference type="EMBL" id="WVW86506.1"/>
    </source>
</evidence>
<evidence type="ECO:0000313" key="11">
    <source>
        <dbReference type="Proteomes" id="UP000092730"/>
    </source>
</evidence>
<feature type="compositionally biased region" description="Basic and acidic residues" evidence="7">
    <location>
        <begin position="498"/>
        <end position="509"/>
    </location>
</feature>
<protein>
    <recommendedName>
        <fullName evidence="12">Major facilitator superfamily (MFS) profile domain-containing protein</fullName>
    </recommendedName>
</protein>
<feature type="transmembrane region" description="Helical" evidence="8">
    <location>
        <begin position="128"/>
        <end position="147"/>
    </location>
</feature>
<dbReference type="Gene3D" id="1.20.1250.20">
    <property type="entry name" value="MFS general substrate transporter like domains"/>
    <property type="match status" value="2"/>
</dbReference>
<reference evidence="10" key="2">
    <citation type="submission" date="2013-07" db="EMBL/GenBank/DDBJ databases">
        <authorList>
            <consortium name="The Broad Institute Genome Sequencing Platform"/>
            <person name="Cuomo C."/>
            <person name="Litvintseva A."/>
            <person name="Chen Y."/>
            <person name="Heitman J."/>
            <person name="Sun S."/>
            <person name="Springer D."/>
            <person name="Dromer F."/>
            <person name="Young S.K."/>
            <person name="Zeng Q."/>
            <person name="Gargeya S."/>
            <person name="Fitzgerald M."/>
            <person name="Abouelleil A."/>
            <person name="Alvarado L."/>
            <person name="Berlin A.M."/>
            <person name="Chapman S.B."/>
            <person name="Dewar J."/>
            <person name="Goldberg J."/>
            <person name="Griggs A."/>
            <person name="Gujja S."/>
            <person name="Hansen M."/>
            <person name="Howarth C."/>
            <person name="Imamovic A."/>
            <person name="Larimer J."/>
            <person name="McCowan C."/>
            <person name="Murphy C."/>
            <person name="Pearson M."/>
            <person name="Priest M."/>
            <person name="Roberts A."/>
            <person name="Saif S."/>
            <person name="Shea T."/>
            <person name="Sykes S."/>
            <person name="Wortman J."/>
            <person name="Nusbaum C."/>
            <person name="Birren B."/>
        </authorList>
    </citation>
    <scope>NUCLEOTIDE SEQUENCE</scope>
    <source>
        <strain evidence="10">CBS 10118</strain>
    </source>
</reference>
<dbReference type="PANTHER" id="PTHR43791:SF39">
    <property type="entry name" value="TRANSPORTER LIZ1_SEO1, PUTATIVE (AFU_ORTHOLOGUE AFUA_3G00980)-RELATED"/>
    <property type="match status" value="1"/>
</dbReference>
<feature type="transmembrane region" description="Helical" evidence="8">
    <location>
        <begin position="99"/>
        <end position="121"/>
    </location>
</feature>
<dbReference type="KEGG" id="kbi:30211471"/>
<keyword evidence="2" id="KW-0813">Transport</keyword>
<keyword evidence="11" id="KW-1185">Reference proteome</keyword>
<feature type="region of interest" description="Disordered" evidence="7">
    <location>
        <begin position="482"/>
        <end position="509"/>
    </location>
</feature>
<dbReference type="GO" id="GO:0016020">
    <property type="term" value="C:membrane"/>
    <property type="evidence" value="ECO:0007669"/>
    <property type="project" value="UniProtKB-SubCell"/>
</dbReference>
<proteinExistence type="inferred from homology"/>
<feature type="transmembrane region" description="Helical" evidence="8">
    <location>
        <begin position="294"/>
        <end position="318"/>
    </location>
</feature>
<feature type="transmembrane region" description="Helical" evidence="8">
    <location>
        <begin position="222"/>
        <end position="244"/>
    </location>
</feature>
<evidence type="ECO:0000256" key="2">
    <source>
        <dbReference type="ARBA" id="ARBA00022448"/>
    </source>
</evidence>
<evidence type="ECO:0000256" key="7">
    <source>
        <dbReference type="SAM" id="MobiDB-lite"/>
    </source>
</evidence>
<gene>
    <name evidence="9" type="ORF">I302_07072</name>
    <name evidence="10" type="ORF">I302_108555</name>
</gene>
<keyword evidence="5 8" id="KW-0472">Membrane</keyword>
<dbReference type="AlphaFoldDB" id="A0A1B9FVD8"/>
<evidence type="ECO:0000256" key="8">
    <source>
        <dbReference type="SAM" id="Phobius"/>
    </source>
</evidence>
<dbReference type="InterPro" id="IPR011701">
    <property type="entry name" value="MFS"/>
</dbReference>
<keyword evidence="3 8" id="KW-0812">Transmembrane</keyword>
<evidence type="ECO:0000256" key="3">
    <source>
        <dbReference type="ARBA" id="ARBA00022692"/>
    </source>
</evidence>
<feature type="transmembrane region" description="Helical" evidence="8">
    <location>
        <begin position="330"/>
        <end position="349"/>
    </location>
</feature>
<feature type="transmembrane region" description="Helical" evidence="8">
    <location>
        <begin position="387"/>
        <end position="406"/>
    </location>
</feature>
<dbReference type="OrthoDB" id="3639251at2759"/>
<evidence type="ECO:0000256" key="1">
    <source>
        <dbReference type="ARBA" id="ARBA00004141"/>
    </source>
</evidence>
<reference evidence="9" key="3">
    <citation type="submission" date="2014-01" db="EMBL/GenBank/DDBJ databases">
        <title>Evolution of pathogenesis and genome organization in the Tremellales.</title>
        <authorList>
            <person name="Cuomo C."/>
            <person name="Litvintseva A."/>
            <person name="Heitman J."/>
            <person name="Chen Y."/>
            <person name="Sun S."/>
            <person name="Springer D."/>
            <person name="Dromer F."/>
            <person name="Young S."/>
            <person name="Zeng Q."/>
            <person name="Chapman S."/>
            <person name="Gujja S."/>
            <person name="Saif S."/>
            <person name="Birren B."/>
        </authorList>
    </citation>
    <scope>NUCLEOTIDE SEQUENCE</scope>
    <source>
        <strain evidence="9">CBS 10118</strain>
    </source>
</reference>
<dbReference type="PANTHER" id="PTHR43791">
    <property type="entry name" value="PERMEASE-RELATED"/>
    <property type="match status" value="1"/>
</dbReference>
<evidence type="ECO:0000256" key="4">
    <source>
        <dbReference type="ARBA" id="ARBA00022989"/>
    </source>
</evidence>
<dbReference type="GO" id="GO:0022857">
    <property type="term" value="F:transmembrane transporter activity"/>
    <property type="evidence" value="ECO:0007669"/>
    <property type="project" value="InterPro"/>
</dbReference>
<dbReference type="Pfam" id="PF07690">
    <property type="entry name" value="MFS_1"/>
    <property type="match status" value="1"/>
</dbReference>
<dbReference type="Proteomes" id="UP000092730">
    <property type="component" value="Chromosome 7"/>
</dbReference>
<evidence type="ECO:0008006" key="12">
    <source>
        <dbReference type="Google" id="ProtNLM"/>
    </source>
</evidence>
<reference evidence="10" key="4">
    <citation type="submission" date="2024-02" db="EMBL/GenBank/DDBJ databases">
        <title>Comparative genomics of Cryptococcus and Kwoniella reveals pathogenesis evolution and contrasting modes of karyotype evolution via chromosome fusion or intercentromeric recombination.</title>
        <authorList>
            <person name="Coelho M.A."/>
            <person name="David-Palma M."/>
            <person name="Shea T."/>
            <person name="Bowers K."/>
            <person name="McGinley-Smith S."/>
            <person name="Mohammad A.W."/>
            <person name="Gnirke A."/>
            <person name="Yurkov A.M."/>
            <person name="Nowrousian M."/>
            <person name="Sun S."/>
            <person name="Cuomo C.A."/>
            <person name="Heitman J."/>
        </authorList>
    </citation>
    <scope>NUCLEOTIDE SEQUENCE</scope>
    <source>
        <strain evidence="10">CBS 10118</strain>
    </source>
</reference>
<dbReference type="EMBL" id="KI894024">
    <property type="protein sequence ID" value="OCF22732.1"/>
    <property type="molecule type" value="Genomic_DNA"/>
</dbReference>
<evidence type="ECO:0000256" key="5">
    <source>
        <dbReference type="ARBA" id="ARBA00023136"/>
    </source>
</evidence>
<feature type="transmembrane region" description="Helical" evidence="8">
    <location>
        <begin position="188"/>
        <end position="210"/>
    </location>
</feature>
<feature type="transmembrane region" description="Helical" evidence="8">
    <location>
        <begin position="153"/>
        <end position="176"/>
    </location>
</feature>
<organism evidence="9">
    <name type="scientific">Kwoniella bestiolae CBS 10118</name>
    <dbReference type="NCBI Taxonomy" id="1296100"/>
    <lineage>
        <taxon>Eukaryota</taxon>
        <taxon>Fungi</taxon>
        <taxon>Dikarya</taxon>
        <taxon>Basidiomycota</taxon>
        <taxon>Agaricomycotina</taxon>
        <taxon>Tremellomycetes</taxon>
        <taxon>Tremellales</taxon>
        <taxon>Cryptococcaceae</taxon>
        <taxon>Kwoniella</taxon>
    </lineage>
</organism>
<dbReference type="SUPFAM" id="SSF103473">
    <property type="entry name" value="MFS general substrate transporter"/>
    <property type="match status" value="1"/>
</dbReference>
<feature type="transmembrane region" description="Helical" evidence="8">
    <location>
        <begin position="361"/>
        <end position="381"/>
    </location>
</feature>
<dbReference type="FunFam" id="1.20.1250.20:FF:000065">
    <property type="entry name" value="Putative MFS pantothenate transporter"/>
    <property type="match status" value="1"/>
</dbReference>
<dbReference type="VEuPathDB" id="FungiDB:I302_07072"/>
<sequence length="509" mass="57798">MNVEPDLPPPTVLLDADRQSYIGKPTSKKGKWQKFVSFIWDSDYYEKSDAERKLVFKLDCFMLTAMTIGWWLKNLDQNNLSNAYVSGMKEDLNIQANQYTYMGTIYNAVVAAMQIPSSFIVMKVRPSWFLAACEVGWGIFTFAQAGAQSYQAMYGFRFCIALFESFYYPIGFFILGSWYTRPELAKRIGLWFIAGPAGSAFSGFLQAAIYKNLDGINGIAGWRYLYIVCGAMTVPCGITLFFLVPDFPENTKVWYLSEEEKALAKERVARNGAQAMKGKIDGSVIISALKDWKFWILVPFYCIYGFAVQNGTQFGIYLKAYKYSVTLRNVMPSLMYIIQCPCILIYCYISDRTTRIQRGWIMLGPLIWGIFPTAVLAFWAPSNSLRVFAFMANGSLYITPVFYAWVAEMCGHKTEMRAFITGATSCLFYAFNAWLPAIVFLQTDGPRFKKGFRTTFSCCVASVIFVIVIILMRRREIRQENNKMVDETPSEAAGGHGQSERNGDIEEKP</sequence>
<dbReference type="GeneID" id="30211471"/>
<feature type="transmembrane region" description="Helical" evidence="8">
    <location>
        <begin position="418"/>
        <end position="440"/>
    </location>
</feature>
<evidence type="ECO:0000313" key="9">
    <source>
        <dbReference type="EMBL" id="OCF22732.1"/>
    </source>
</evidence>
<dbReference type="InterPro" id="IPR036259">
    <property type="entry name" value="MFS_trans_sf"/>
</dbReference>
<reference evidence="9" key="1">
    <citation type="submission" date="2013-07" db="EMBL/GenBank/DDBJ databases">
        <title>The Genome Sequence of Cryptococcus bestiolae CBS10118.</title>
        <authorList>
            <consortium name="The Broad Institute Genome Sequencing Platform"/>
            <person name="Cuomo C."/>
            <person name="Litvintseva A."/>
            <person name="Chen Y."/>
            <person name="Heitman J."/>
            <person name="Sun S."/>
            <person name="Springer D."/>
            <person name="Dromer F."/>
            <person name="Young S.K."/>
            <person name="Zeng Q."/>
            <person name="Gargeya S."/>
            <person name="Fitzgerald M."/>
            <person name="Abouelleil A."/>
            <person name="Alvarado L."/>
            <person name="Berlin A.M."/>
            <person name="Chapman S.B."/>
            <person name="Dewar J."/>
            <person name="Goldberg J."/>
            <person name="Griggs A."/>
            <person name="Gujja S."/>
            <person name="Hansen M."/>
            <person name="Howarth C."/>
            <person name="Imamovic A."/>
            <person name="Larimer J."/>
            <person name="McCowan C."/>
            <person name="Murphy C."/>
            <person name="Pearson M."/>
            <person name="Priest M."/>
            <person name="Roberts A."/>
            <person name="Saif S."/>
            <person name="Shea T."/>
            <person name="Sykes S."/>
            <person name="Wortman J."/>
            <person name="Nusbaum C."/>
            <person name="Birren B."/>
        </authorList>
    </citation>
    <scope>NUCLEOTIDE SEQUENCE [LARGE SCALE GENOMIC DNA]</scope>
    <source>
        <strain evidence="9">CBS 10118</strain>
    </source>
</reference>
<dbReference type="RefSeq" id="XP_019043802.1">
    <property type="nucleotide sequence ID" value="XM_019193679.1"/>
</dbReference>
<evidence type="ECO:0000256" key="6">
    <source>
        <dbReference type="ARBA" id="ARBA00037968"/>
    </source>
</evidence>
<dbReference type="EMBL" id="CP144547">
    <property type="protein sequence ID" value="WVW86506.1"/>
    <property type="molecule type" value="Genomic_DNA"/>
</dbReference>
<comment type="similarity">
    <text evidence="6">Belongs to the major facilitator superfamily. Allantoate permease family.</text>
</comment>
<feature type="transmembrane region" description="Helical" evidence="8">
    <location>
        <begin position="452"/>
        <end position="472"/>
    </location>
</feature>
<name>A0A1B9FVD8_9TREE</name>
<comment type="subcellular location">
    <subcellularLocation>
        <location evidence="1">Membrane</location>
        <topology evidence="1">Multi-pass membrane protein</topology>
    </subcellularLocation>
</comment>
<accession>A0A1B9FVD8</accession>